<organism evidence="6 7">
    <name type="scientific">Alkalimonas amylolytica</name>
    <dbReference type="NCBI Taxonomy" id="152573"/>
    <lineage>
        <taxon>Bacteria</taxon>
        <taxon>Pseudomonadati</taxon>
        <taxon>Pseudomonadota</taxon>
        <taxon>Gammaproteobacteria</taxon>
        <taxon>Alkalimonas</taxon>
    </lineage>
</organism>
<evidence type="ECO:0000256" key="1">
    <source>
        <dbReference type="ARBA" id="ARBA00022723"/>
    </source>
</evidence>
<evidence type="ECO:0000313" key="6">
    <source>
        <dbReference type="EMBL" id="SEA04759.1"/>
    </source>
</evidence>
<keyword evidence="3" id="KW-0369">Histidine metabolism</keyword>
<dbReference type="GO" id="GO:0008783">
    <property type="term" value="F:agmatinase activity"/>
    <property type="evidence" value="ECO:0007669"/>
    <property type="project" value="TreeGrafter"/>
</dbReference>
<dbReference type="EMBL" id="FNRM01000001">
    <property type="protein sequence ID" value="SEA04759.1"/>
    <property type="molecule type" value="Genomic_DNA"/>
</dbReference>
<dbReference type="InterPro" id="IPR023696">
    <property type="entry name" value="Ureohydrolase_dom_sf"/>
</dbReference>
<evidence type="ECO:0000256" key="2">
    <source>
        <dbReference type="ARBA" id="ARBA00022801"/>
    </source>
</evidence>
<gene>
    <name evidence="6" type="ORF">SAMN04488051_101475</name>
</gene>
<dbReference type="RefSeq" id="WP_091338843.1">
    <property type="nucleotide sequence ID" value="NZ_FNRM01000001.1"/>
</dbReference>
<dbReference type="GO" id="GO:0006547">
    <property type="term" value="P:L-histidine metabolic process"/>
    <property type="evidence" value="ECO:0007669"/>
    <property type="project" value="UniProtKB-KW"/>
</dbReference>
<dbReference type="PANTHER" id="PTHR11358:SF35">
    <property type="entry name" value="FORMIMIDOYLGLUTAMASE"/>
    <property type="match status" value="1"/>
</dbReference>
<dbReference type="CDD" id="cd09988">
    <property type="entry name" value="Formimidoylglutamase"/>
    <property type="match status" value="1"/>
</dbReference>
<name>A0A1H3XZ87_ALKAM</name>
<dbReference type="STRING" id="152573.SAMN04488051_101475"/>
<dbReference type="PANTHER" id="PTHR11358">
    <property type="entry name" value="ARGINASE/AGMATINASE"/>
    <property type="match status" value="1"/>
</dbReference>
<proteinExistence type="inferred from homology"/>
<protein>
    <submittedName>
        <fullName evidence="6">Formiminoglutamase</fullName>
    </submittedName>
</protein>
<dbReference type="OrthoDB" id="9788689at2"/>
<dbReference type="Proteomes" id="UP000198773">
    <property type="component" value="Unassembled WGS sequence"/>
</dbReference>
<evidence type="ECO:0000256" key="4">
    <source>
        <dbReference type="ARBA" id="ARBA00023211"/>
    </source>
</evidence>
<evidence type="ECO:0000256" key="3">
    <source>
        <dbReference type="ARBA" id="ARBA00022808"/>
    </source>
</evidence>
<sequence>MALLRYQAERLQAWFNTRPKEQRQGQHLLLLDTSLPLTEALQQARQQGARFALLGIPEDIGPRANLGQGGANLGWQAFLQCWLSLQANQFTDTAGPILLAGEVDCGDLQQQSQTLDSSIPEQLQQLRQLCAELDVRVEQAIQPLFAAGFDVMVIGGGHNNAYPIIKALAKHTAMPVNCANLDPHADFRALEGRHSGNGFSYAKAEQLLGQYFVLGLHELKNNRDSLTALQQAGAEFISLQKLSPRLELSFAEALDQCVDFVANAEGAIGIELDTDSIALMPVSAFTSSGLSVQAAEQYVYQLAQLPRCRYLHLAEAAPVRHPAGQAAGMQHAGQVLASLSYAFIQARAALPDQTIAATV</sequence>
<accession>A0A1H3XZ87</accession>
<dbReference type="InterPro" id="IPR006035">
    <property type="entry name" value="Ureohydrolase"/>
</dbReference>
<comment type="similarity">
    <text evidence="5">Belongs to the arginase family.</text>
</comment>
<dbReference type="GO" id="GO:0033389">
    <property type="term" value="P:putrescine biosynthetic process from arginine, via agmatine"/>
    <property type="evidence" value="ECO:0007669"/>
    <property type="project" value="TreeGrafter"/>
</dbReference>
<reference evidence="6 7" key="1">
    <citation type="submission" date="2016-10" db="EMBL/GenBank/DDBJ databases">
        <authorList>
            <person name="de Groot N.N."/>
        </authorList>
    </citation>
    <scope>NUCLEOTIDE SEQUENCE [LARGE SCALE GENOMIC DNA]</scope>
    <source>
        <strain evidence="6 7">CGMCC 1.3430</strain>
    </source>
</reference>
<dbReference type="AlphaFoldDB" id="A0A1H3XZ87"/>
<keyword evidence="1" id="KW-0479">Metal-binding</keyword>
<dbReference type="Pfam" id="PF00491">
    <property type="entry name" value="Arginase"/>
    <property type="match status" value="1"/>
</dbReference>
<dbReference type="SUPFAM" id="SSF52768">
    <property type="entry name" value="Arginase/deacetylase"/>
    <property type="match status" value="1"/>
</dbReference>
<dbReference type="GO" id="GO:0046872">
    <property type="term" value="F:metal ion binding"/>
    <property type="evidence" value="ECO:0007669"/>
    <property type="project" value="UniProtKB-KW"/>
</dbReference>
<keyword evidence="2" id="KW-0378">Hydrolase</keyword>
<evidence type="ECO:0000313" key="7">
    <source>
        <dbReference type="Proteomes" id="UP000198773"/>
    </source>
</evidence>
<dbReference type="PROSITE" id="PS51409">
    <property type="entry name" value="ARGINASE_2"/>
    <property type="match status" value="1"/>
</dbReference>
<evidence type="ECO:0000256" key="5">
    <source>
        <dbReference type="PROSITE-ProRule" id="PRU00742"/>
    </source>
</evidence>
<keyword evidence="4" id="KW-0464">Manganese</keyword>
<dbReference type="Gene3D" id="3.40.800.10">
    <property type="entry name" value="Ureohydrolase domain"/>
    <property type="match status" value="1"/>
</dbReference>
<keyword evidence="7" id="KW-1185">Reference proteome</keyword>